<dbReference type="GO" id="GO:0012505">
    <property type="term" value="C:endomembrane system"/>
    <property type="evidence" value="ECO:0007669"/>
    <property type="project" value="UniProtKB-SubCell"/>
</dbReference>
<evidence type="ECO:0000256" key="2">
    <source>
        <dbReference type="ARBA" id="ARBA00004308"/>
    </source>
</evidence>
<keyword evidence="12" id="KW-0142">cGMP-binding</keyword>
<keyword evidence="11" id="KW-0067">ATP-binding</keyword>
<evidence type="ECO:0000256" key="10">
    <source>
        <dbReference type="ARBA" id="ARBA00022777"/>
    </source>
</evidence>
<keyword evidence="10" id="KW-0418">Kinase</keyword>
<dbReference type="GO" id="GO:0004692">
    <property type="term" value="F:cGMP-dependent protein kinase activity"/>
    <property type="evidence" value="ECO:0007669"/>
    <property type="project" value="UniProtKB-EC"/>
</dbReference>
<keyword evidence="13" id="KW-0472">Membrane</keyword>
<keyword evidence="8" id="KW-0479">Metal-binding</keyword>
<keyword evidence="6" id="KW-0140">cGMP</keyword>
<evidence type="ECO:0000256" key="16">
    <source>
        <dbReference type="ARBA" id="ARBA00047462"/>
    </source>
</evidence>
<comment type="subcellular location">
    <subcellularLocation>
        <location evidence="2">Endomembrane system</location>
    </subcellularLocation>
</comment>
<evidence type="ECO:0000256" key="1">
    <source>
        <dbReference type="ARBA" id="ARBA00001946"/>
    </source>
</evidence>
<dbReference type="SMART" id="SM00100">
    <property type="entry name" value="cNMP"/>
    <property type="match status" value="2"/>
</dbReference>
<dbReference type="FunFam" id="2.60.120.10:FF:000068">
    <property type="entry name" value="cGMP-dependent protein kinase"/>
    <property type="match status" value="1"/>
</dbReference>
<accession>A0A8S1SFV6</accession>
<dbReference type="GO" id="GO:0004862">
    <property type="term" value="F:cAMP-dependent protein kinase inhibitor activity"/>
    <property type="evidence" value="ECO:0007669"/>
    <property type="project" value="TreeGrafter"/>
</dbReference>
<dbReference type="GO" id="GO:0030553">
    <property type="term" value="F:cGMP binding"/>
    <property type="evidence" value="ECO:0007669"/>
    <property type="project" value="UniProtKB-KW"/>
</dbReference>
<dbReference type="GO" id="GO:0046872">
    <property type="term" value="F:metal ion binding"/>
    <property type="evidence" value="ECO:0007669"/>
    <property type="project" value="UniProtKB-KW"/>
</dbReference>
<protein>
    <recommendedName>
        <fullName evidence="14">cGMP-dependent protein kinase</fullName>
        <ecNumber evidence="4">2.7.11.12</ecNumber>
    </recommendedName>
</protein>
<evidence type="ECO:0000259" key="17">
    <source>
        <dbReference type="PROSITE" id="PS50042"/>
    </source>
</evidence>
<keyword evidence="9" id="KW-0547">Nucleotide-binding</keyword>
<dbReference type="Proteomes" id="UP000683925">
    <property type="component" value="Unassembled WGS sequence"/>
</dbReference>
<evidence type="ECO:0000256" key="14">
    <source>
        <dbReference type="ARBA" id="ARBA00024113"/>
    </source>
</evidence>
<dbReference type="PROSITE" id="PS00889">
    <property type="entry name" value="CNMP_BINDING_2"/>
    <property type="match status" value="1"/>
</dbReference>
<evidence type="ECO:0000256" key="7">
    <source>
        <dbReference type="ARBA" id="ARBA00022679"/>
    </source>
</evidence>
<dbReference type="PANTHER" id="PTHR11635:SF152">
    <property type="entry name" value="CAMP-DEPENDENT PROTEIN KINASE TYPE I REGULATORY SUBUNIT-RELATED"/>
    <property type="match status" value="1"/>
</dbReference>
<evidence type="ECO:0000256" key="15">
    <source>
        <dbReference type="ARBA" id="ARBA00047298"/>
    </source>
</evidence>
<evidence type="ECO:0000256" key="4">
    <source>
        <dbReference type="ARBA" id="ARBA00012428"/>
    </source>
</evidence>
<dbReference type="OrthoDB" id="434564at2759"/>
<dbReference type="EC" id="2.7.11.12" evidence="4"/>
<gene>
    <name evidence="18" type="ORF">POCTA_138.1.T0100247</name>
</gene>
<dbReference type="CDD" id="cd00038">
    <property type="entry name" value="CAP_ED"/>
    <property type="match status" value="2"/>
</dbReference>
<evidence type="ECO:0000256" key="3">
    <source>
        <dbReference type="ARBA" id="ARBA00006352"/>
    </source>
</evidence>
<dbReference type="GO" id="GO:0034236">
    <property type="term" value="F:protein kinase A catalytic subunit binding"/>
    <property type="evidence" value="ECO:0007669"/>
    <property type="project" value="TreeGrafter"/>
</dbReference>
<dbReference type="EMBL" id="CAJJDP010000009">
    <property type="protein sequence ID" value="CAD8139143.1"/>
    <property type="molecule type" value="Genomic_DNA"/>
</dbReference>
<name>A0A8S1SFV6_PAROT</name>
<comment type="caution">
    <text evidence="18">The sequence shown here is derived from an EMBL/GenBank/DDBJ whole genome shotgun (WGS) entry which is preliminary data.</text>
</comment>
<keyword evidence="7" id="KW-0808">Transferase</keyword>
<comment type="cofactor">
    <cofactor evidence="1">
        <name>Mg(2+)</name>
        <dbReference type="ChEBI" id="CHEBI:18420"/>
    </cofactor>
</comment>
<dbReference type="InterPro" id="IPR050503">
    <property type="entry name" value="cAMP-dep_PK_reg_su-like"/>
</dbReference>
<evidence type="ECO:0000256" key="11">
    <source>
        <dbReference type="ARBA" id="ARBA00022840"/>
    </source>
</evidence>
<evidence type="ECO:0000256" key="12">
    <source>
        <dbReference type="ARBA" id="ARBA00022992"/>
    </source>
</evidence>
<dbReference type="GO" id="GO:0030552">
    <property type="term" value="F:cAMP binding"/>
    <property type="evidence" value="ECO:0007669"/>
    <property type="project" value="TreeGrafter"/>
</dbReference>
<dbReference type="Pfam" id="PF00027">
    <property type="entry name" value="cNMP_binding"/>
    <property type="match status" value="1"/>
</dbReference>
<reference evidence="18" key="1">
    <citation type="submission" date="2021-01" db="EMBL/GenBank/DDBJ databases">
        <authorList>
            <consortium name="Genoscope - CEA"/>
            <person name="William W."/>
        </authorList>
    </citation>
    <scope>NUCLEOTIDE SEQUENCE</scope>
</reference>
<evidence type="ECO:0000313" key="19">
    <source>
        <dbReference type="Proteomes" id="UP000683925"/>
    </source>
</evidence>
<dbReference type="PROSITE" id="PS00888">
    <property type="entry name" value="CNMP_BINDING_1"/>
    <property type="match status" value="1"/>
</dbReference>
<evidence type="ECO:0000313" key="18">
    <source>
        <dbReference type="EMBL" id="CAD8139143.1"/>
    </source>
</evidence>
<dbReference type="InterPro" id="IPR000595">
    <property type="entry name" value="cNMP-bd_dom"/>
</dbReference>
<evidence type="ECO:0000256" key="13">
    <source>
        <dbReference type="ARBA" id="ARBA00023136"/>
    </source>
</evidence>
<comment type="catalytic activity">
    <reaction evidence="16">
        <text>L-seryl-[protein] + ATP = O-phospho-L-seryl-[protein] + ADP + H(+)</text>
        <dbReference type="Rhea" id="RHEA:17989"/>
        <dbReference type="Rhea" id="RHEA-COMP:9863"/>
        <dbReference type="Rhea" id="RHEA-COMP:11604"/>
        <dbReference type="ChEBI" id="CHEBI:15378"/>
        <dbReference type="ChEBI" id="CHEBI:29999"/>
        <dbReference type="ChEBI" id="CHEBI:30616"/>
        <dbReference type="ChEBI" id="CHEBI:83421"/>
        <dbReference type="ChEBI" id="CHEBI:456216"/>
        <dbReference type="EC" id="2.7.11.12"/>
    </reaction>
</comment>
<dbReference type="GO" id="GO:0005952">
    <property type="term" value="C:cAMP-dependent protein kinase complex"/>
    <property type="evidence" value="ECO:0007669"/>
    <property type="project" value="InterPro"/>
</dbReference>
<feature type="domain" description="Cyclic nucleotide-binding" evidence="17">
    <location>
        <begin position="213"/>
        <end position="276"/>
    </location>
</feature>
<dbReference type="GO" id="GO:0005829">
    <property type="term" value="C:cytosol"/>
    <property type="evidence" value="ECO:0007669"/>
    <property type="project" value="TreeGrafter"/>
</dbReference>
<keyword evidence="5" id="KW-0723">Serine/threonine-protein kinase</keyword>
<dbReference type="InterPro" id="IPR018488">
    <property type="entry name" value="cNMP-bd_CS"/>
</dbReference>
<dbReference type="AlphaFoldDB" id="A0A8S1SFV6"/>
<sequence>MDFQGSICQGTFTNNELVDIVKDDLTGKGIPESLIPSQDNNLQPEQSTVQNIFNDEDEANLITLENIIKLDQSISKNDINNDIQIIVKSFKSHYVFFNLSQQLIDFLITKLVYCTQKKEQFIFQQGDQATSYVIIQKGQAEVIINEKQVKVISEGQYFGEIALLYNTTRSASIKTITDCNFWMLDRITFRKAVASMMKAEYEENRKFINEIEQFSFMTPQQKDKVAHSLIKTKFEPGDSIVNEGDQADSYYIIKSGTIGVYKGNKQINTMGVLDFLVNKPYFRTVKEEHQQKLQQKSNACLWEEVTQLSFWGITFSSLSSTIL</sequence>
<evidence type="ECO:0000256" key="5">
    <source>
        <dbReference type="ARBA" id="ARBA00022527"/>
    </source>
</evidence>
<comment type="similarity">
    <text evidence="3">Belongs to the protein kinase superfamily. AGC Ser/Thr protein kinase family. cGMP subfamily.</text>
</comment>
<evidence type="ECO:0000256" key="6">
    <source>
        <dbReference type="ARBA" id="ARBA00022535"/>
    </source>
</evidence>
<dbReference type="PROSITE" id="PS50042">
    <property type="entry name" value="CNMP_BINDING_3"/>
    <property type="match status" value="2"/>
</dbReference>
<evidence type="ECO:0000256" key="9">
    <source>
        <dbReference type="ARBA" id="ARBA00022741"/>
    </source>
</evidence>
<comment type="catalytic activity">
    <reaction evidence="15">
        <text>L-threonyl-[protein] + ATP = O-phospho-L-threonyl-[protein] + ADP + H(+)</text>
        <dbReference type="Rhea" id="RHEA:46608"/>
        <dbReference type="Rhea" id="RHEA-COMP:11060"/>
        <dbReference type="Rhea" id="RHEA-COMP:11605"/>
        <dbReference type="ChEBI" id="CHEBI:15378"/>
        <dbReference type="ChEBI" id="CHEBI:30013"/>
        <dbReference type="ChEBI" id="CHEBI:30616"/>
        <dbReference type="ChEBI" id="CHEBI:61977"/>
        <dbReference type="ChEBI" id="CHEBI:456216"/>
        <dbReference type="EC" id="2.7.11.12"/>
    </reaction>
</comment>
<dbReference type="GO" id="GO:0005524">
    <property type="term" value="F:ATP binding"/>
    <property type="evidence" value="ECO:0007669"/>
    <property type="project" value="UniProtKB-KW"/>
</dbReference>
<evidence type="ECO:0000256" key="8">
    <source>
        <dbReference type="ARBA" id="ARBA00022723"/>
    </source>
</evidence>
<dbReference type="PANTHER" id="PTHR11635">
    <property type="entry name" value="CAMP-DEPENDENT PROTEIN KINASE REGULATORY CHAIN"/>
    <property type="match status" value="1"/>
</dbReference>
<feature type="domain" description="Cyclic nucleotide-binding" evidence="17">
    <location>
        <begin position="95"/>
        <end position="210"/>
    </location>
</feature>
<proteinExistence type="inferred from homology"/>
<organism evidence="18 19">
    <name type="scientific">Paramecium octaurelia</name>
    <dbReference type="NCBI Taxonomy" id="43137"/>
    <lineage>
        <taxon>Eukaryota</taxon>
        <taxon>Sar</taxon>
        <taxon>Alveolata</taxon>
        <taxon>Ciliophora</taxon>
        <taxon>Intramacronucleata</taxon>
        <taxon>Oligohymenophorea</taxon>
        <taxon>Peniculida</taxon>
        <taxon>Parameciidae</taxon>
        <taxon>Paramecium</taxon>
    </lineage>
</organism>
<keyword evidence="19" id="KW-1185">Reference proteome</keyword>
<dbReference type="OMA" id="QHYISHD"/>